<reference evidence="2 3" key="1">
    <citation type="submission" date="2018-06" db="EMBL/GenBank/DDBJ databases">
        <title>Genomic Encyclopedia of Archaeal and Bacterial Type Strains, Phase II (KMG-II): from individual species to whole genera.</title>
        <authorList>
            <person name="Goeker M."/>
        </authorList>
    </citation>
    <scope>NUCLEOTIDE SEQUENCE [LARGE SCALE GENOMIC DNA]</scope>
    <source>
        <strain evidence="2 3">DSM 22009</strain>
    </source>
</reference>
<dbReference type="EMBL" id="QKZL01000020">
    <property type="protein sequence ID" value="PZX13008.1"/>
    <property type="molecule type" value="Genomic_DNA"/>
</dbReference>
<comment type="caution">
    <text evidence="2">The sequence shown here is derived from an EMBL/GenBank/DDBJ whole genome shotgun (WGS) entry which is preliminary data.</text>
</comment>
<dbReference type="AlphaFoldDB" id="A0A2W7MYI3"/>
<organism evidence="2 3">
    <name type="scientific">Palleronia aestuarii</name>
    <dbReference type="NCBI Taxonomy" id="568105"/>
    <lineage>
        <taxon>Bacteria</taxon>
        <taxon>Pseudomonadati</taxon>
        <taxon>Pseudomonadota</taxon>
        <taxon>Alphaproteobacteria</taxon>
        <taxon>Rhodobacterales</taxon>
        <taxon>Roseobacteraceae</taxon>
        <taxon>Palleronia</taxon>
    </lineage>
</organism>
<dbReference type="Proteomes" id="UP000248916">
    <property type="component" value="Unassembled WGS sequence"/>
</dbReference>
<evidence type="ECO:0000256" key="1">
    <source>
        <dbReference type="SAM" id="MobiDB-lite"/>
    </source>
</evidence>
<evidence type="ECO:0000313" key="3">
    <source>
        <dbReference type="Proteomes" id="UP000248916"/>
    </source>
</evidence>
<accession>A0A2W7MYI3</accession>
<evidence type="ECO:0000313" key="2">
    <source>
        <dbReference type="EMBL" id="PZX13008.1"/>
    </source>
</evidence>
<sequence>MAHTKPNFRERRTTEDMRNAKVPVIRIAPEGKVMTDFASISMENCRALPSGMRSVYFDVSSRVMNGWSLTSRRRSHLMCVFPSNLGNSSRSG</sequence>
<gene>
    <name evidence="2" type="ORF">LX81_03385</name>
</gene>
<protein>
    <submittedName>
        <fullName evidence="2">Uncharacterized protein</fullName>
    </submittedName>
</protein>
<name>A0A2W7MYI3_9RHOB</name>
<feature type="region of interest" description="Disordered" evidence="1">
    <location>
        <begin position="1"/>
        <end position="21"/>
    </location>
</feature>
<feature type="compositionally biased region" description="Basic and acidic residues" evidence="1">
    <location>
        <begin position="7"/>
        <end position="19"/>
    </location>
</feature>
<proteinExistence type="predicted"/>
<keyword evidence="3" id="KW-1185">Reference proteome</keyword>